<keyword evidence="4 6" id="KW-1133">Transmembrane helix</keyword>
<feature type="transmembrane region" description="Helical" evidence="6">
    <location>
        <begin position="27"/>
        <end position="48"/>
    </location>
</feature>
<proteinExistence type="predicted"/>
<comment type="caution">
    <text evidence="7">The sequence shown here is derived from an EMBL/GenBank/DDBJ whole genome shotgun (WGS) entry which is preliminary data.</text>
</comment>
<reference evidence="7 8" key="1">
    <citation type="journal article" date="2018" name="Environ. Microbiol.">
        <title>Isolation and genomic characterization of Novimethylophilus kurashikiensis gen. nov. sp. nov., a new lanthanide-dependent methylotrophic species of Methylophilaceae.</title>
        <authorList>
            <person name="Lv H."/>
            <person name="Sahin N."/>
            <person name="Tani A."/>
        </authorList>
    </citation>
    <scope>NUCLEOTIDE SEQUENCE [LARGE SCALE GENOMIC DNA]</scope>
    <source>
        <strain evidence="7 8">La2-4</strain>
    </source>
</reference>
<protein>
    <submittedName>
        <fullName evidence="7">ABC transporter permease</fullName>
    </submittedName>
</protein>
<keyword evidence="2 6" id="KW-0812">Transmembrane</keyword>
<keyword evidence="5 6" id="KW-0472">Membrane</keyword>
<evidence type="ECO:0000256" key="6">
    <source>
        <dbReference type="SAM" id="Phobius"/>
    </source>
</evidence>
<evidence type="ECO:0000256" key="2">
    <source>
        <dbReference type="ARBA" id="ARBA00022692"/>
    </source>
</evidence>
<dbReference type="Pfam" id="PF17537">
    <property type="entry name" value="DUF5455"/>
    <property type="match status" value="1"/>
</dbReference>
<evidence type="ECO:0000256" key="5">
    <source>
        <dbReference type="ARBA" id="ARBA00023136"/>
    </source>
</evidence>
<evidence type="ECO:0000256" key="4">
    <source>
        <dbReference type="ARBA" id="ARBA00022989"/>
    </source>
</evidence>
<dbReference type="Proteomes" id="UP000245081">
    <property type="component" value="Unassembled WGS sequence"/>
</dbReference>
<evidence type="ECO:0000313" key="8">
    <source>
        <dbReference type="Proteomes" id="UP000245081"/>
    </source>
</evidence>
<organism evidence="7 8">
    <name type="scientific">Novimethylophilus kurashikiensis</name>
    <dbReference type="NCBI Taxonomy" id="1825523"/>
    <lineage>
        <taxon>Bacteria</taxon>
        <taxon>Pseudomonadati</taxon>
        <taxon>Pseudomonadota</taxon>
        <taxon>Betaproteobacteria</taxon>
        <taxon>Nitrosomonadales</taxon>
        <taxon>Methylophilaceae</taxon>
        <taxon>Novimethylophilus</taxon>
    </lineage>
</organism>
<dbReference type="RefSeq" id="WP_109016372.1">
    <property type="nucleotide sequence ID" value="NZ_BDOQ01000016.1"/>
</dbReference>
<dbReference type="InterPro" id="IPR035210">
    <property type="entry name" value="DUF5455"/>
</dbReference>
<comment type="subcellular location">
    <subcellularLocation>
        <location evidence="1">Host membrane</location>
    </subcellularLocation>
</comment>
<dbReference type="EMBL" id="BDOQ01000016">
    <property type="protein sequence ID" value="GBG15204.1"/>
    <property type="molecule type" value="Genomic_DNA"/>
</dbReference>
<sequence length="103" mass="11198">MPLLAAFLGSAFTAVLNWFLQFFTRKVAIYATVITTLGTLTAALLVTFNGIIQGITQSVPGDAAWIMFYIPENASQCLAAYSAAALAKWVYDWNTDIVTKSLL</sequence>
<evidence type="ECO:0000256" key="3">
    <source>
        <dbReference type="ARBA" id="ARBA00022870"/>
    </source>
</evidence>
<evidence type="ECO:0000256" key="1">
    <source>
        <dbReference type="ARBA" id="ARBA00004551"/>
    </source>
</evidence>
<dbReference type="GO" id="GO:0033644">
    <property type="term" value="C:host cell membrane"/>
    <property type="evidence" value="ECO:0007669"/>
    <property type="project" value="UniProtKB-SubCell"/>
</dbReference>
<keyword evidence="8" id="KW-1185">Reference proteome</keyword>
<accession>A0A2R5FG25</accession>
<evidence type="ECO:0000313" key="7">
    <source>
        <dbReference type="EMBL" id="GBG15204.1"/>
    </source>
</evidence>
<dbReference type="AlphaFoldDB" id="A0A2R5FG25"/>
<name>A0A2R5FG25_9PROT</name>
<gene>
    <name evidence="7" type="ORF">NMK_2807</name>
</gene>
<keyword evidence="3" id="KW-1043">Host membrane</keyword>